<evidence type="ECO:0000256" key="10">
    <source>
        <dbReference type="NCBIfam" id="TIGR00928"/>
    </source>
</evidence>
<evidence type="ECO:0000256" key="7">
    <source>
        <dbReference type="ARBA" id="ARBA00022755"/>
    </source>
</evidence>
<dbReference type="Pfam" id="PF00206">
    <property type="entry name" value="Lyase_1"/>
    <property type="match status" value="1"/>
</dbReference>
<feature type="domain" description="Fumarate lyase N-terminal" evidence="12">
    <location>
        <begin position="38"/>
        <end position="319"/>
    </location>
</feature>
<dbReference type="NCBIfam" id="NF006764">
    <property type="entry name" value="PRK09285.1"/>
    <property type="match status" value="1"/>
</dbReference>
<dbReference type="GO" id="GO:0004018">
    <property type="term" value="F:N6-(1,2-dicarboxyethyl)AMP AMP-lyase (fumarate-forming) activity"/>
    <property type="evidence" value="ECO:0007669"/>
    <property type="project" value="UniProtKB-UniRule"/>
</dbReference>
<dbReference type="EMBL" id="WUUT01000002">
    <property type="protein sequence ID" value="MXR51263.1"/>
    <property type="molecule type" value="Genomic_DNA"/>
</dbReference>
<keyword evidence="8 11" id="KW-0456">Lyase</keyword>
<organism evidence="14 15">
    <name type="scientific">Halovenus carboxidivorans</name>
    <dbReference type="NCBI Taxonomy" id="2692199"/>
    <lineage>
        <taxon>Archaea</taxon>
        <taxon>Methanobacteriati</taxon>
        <taxon>Methanobacteriota</taxon>
        <taxon>Stenosarchaea group</taxon>
        <taxon>Halobacteria</taxon>
        <taxon>Halobacteriales</taxon>
        <taxon>Haloarculaceae</taxon>
        <taxon>Halovenus</taxon>
    </lineage>
</organism>
<dbReference type="PANTHER" id="PTHR43411:SF1">
    <property type="entry name" value="ADENYLOSUCCINATE LYASE"/>
    <property type="match status" value="1"/>
</dbReference>
<evidence type="ECO:0000256" key="6">
    <source>
        <dbReference type="ARBA" id="ARBA00017058"/>
    </source>
</evidence>
<comment type="subunit">
    <text evidence="4">Homotetramer. Residues from neighboring subunits contribute catalytic and substrate-binding residues to each active site.</text>
</comment>
<comment type="pathway">
    <text evidence="2 11">Purine metabolism; AMP biosynthesis via de novo pathway; AMP from IMP: step 2/2.</text>
</comment>
<dbReference type="InterPro" id="IPR047136">
    <property type="entry name" value="PurB_bact"/>
</dbReference>
<evidence type="ECO:0000256" key="1">
    <source>
        <dbReference type="ARBA" id="ARBA00004706"/>
    </source>
</evidence>
<dbReference type="InterPro" id="IPR024083">
    <property type="entry name" value="Fumarase/histidase_N"/>
</dbReference>
<feature type="domain" description="Adenylosuccinate lyase PurB C-terminal" evidence="13">
    <location>
        <begin position="336"/>
        <end position="450"/>
    </location>
</feature>
<dbReference type="Gene3D" id="1.20.200.10">
    <property type="entry name" value="Fumarase/aspartase (Central domain)"/>
    <property type="match status" value="1"/>
</dbReference>
<evidence type="ECO:0000256" key="8">
    <source>
        <dbReference type="ARBA" id="ARBA00023239"/>
    </source>
</evidence>
<evidence type="ECO:0000259" key="13">
    <source>
        <dbReference type="Pfam" id="PF08328"/>
    </source>
</evidence>
<keyword evidence="15" id="KW-1185">Reference proteome</keyword>
<evidence type="ECO:0000313" key="14">
    <source>
        <dbReference type="EMBL" id="MXR51263.1"/>
    </source>
</evidence>
<dbReference type="Pfam" id="PF08328">
    <property type="entry name" value="ASL_C"/>
    <property type="match status" value="1"/>
</dbReference>
<dbReference type="SUPFAM" id="SSF48557">
    <property type="entry name" value="L-aspartase-like"/>
    <property type="match status" value="1"/>
</dbReference>
<accession>A0A6B0T6R5</accession>
<dbReference type="InterPro" id="IPR013539">
    <property type="entry name" value="PurB_C"/>
</dbReference>
<protein>
    <recommendedName>
        <fullName evidence="6 10">Adenylosuccinate lyase</fullName>
        <shortName evidence="11">ASL</shortName>
        <ecNumber evidence="5 10">4.3.2.2</ecNumber>
    </recommendedName>
    <alternativeName>
        <fullName evidence="9 11">Adenylosuccinase</fullName>
    </alternativeName>
</protein>
<dbReference type="Gene3D" id="1.10.275.10">
    <property type="entry name" value="Fumarase/aspartase (N-terminal domain)"/>
    <property type="match status" value="1"/>
</dbReference>
<dbReference type="InterPro" id="IPR022761">
    <property type="entry name" value="Fumarate_lyase_N"/>
</dbReference>
<evidence type="ECO:0000256" key="9">
    <source>
        <dbReference type="ARBA" id="ARBA00030717"/>
    </source>
</evidence>
<dbReference type="NCBIfam" id="TIGR00928">
    <property type="entry name" value="purB"/>
    <property type="match status" value="1"/>
</dbReference>
<dbReference type="GO" id="GO:0044208">
    <property type="term" value="P:'de novo' AMP biosynthetic process"/>
    <property type="evidence" value="ECO:0007669"/>
    <property type="project" value="UniProtKB-UniPathway"/>
</dbReference>
<dbReference type="PANTHER" id="PTHR43411">
    <property type="entry name" value="ADENYLOSUCCINATE LYASE"/>
    <property type="match status" value="1"/>
</dbReference>
<dbReference type="Proteomes" id="UP000466535">
    <property type="component" value="Unassembled WGS sequence"/>
</dbReference>
<dbReference type="AlphaFoldDB" id="A0A6B0T6R5"/>
<evidence type="ECO:0000256" key="2">
    <source>
        <dbReference type="ARBA" id="ARBA00004734"/>
    </source>
</evidence>
<dbReference type="InterPro" id="IPR008948">
    <property type="entry name" value="L-Aspartase-like"/>
</dbReference>
<proteinExistence type="inferred from homology"/>
<dbReference type="RefSeq" id="WP_159763406.1">
    <property type="nucleotide sequence ID" value="NZ_WUUT01000002.1"/>
</dbReference>
<evidence type="ECO:0000256" key="5">
    <source>
        <dbReference type="ARBA" id="ARBA00012339"/>
    </source>
</evidence>
<gene>
    <name evidence="14" type="primary">purB</name>
    <name evidence="14" type="ORF">GRX03_06550</name>
</gene>
<comment type="caution">
    <text evidence="14">The sequence shown here is derived from an EMBL/GenBank/DDBJ whole genome shotgun (WGS) entry which is preliminary data.</text>
</comment>
<dbReference type="PRINTS" id="PR00149">
    <property type="entry name" value="FUMRATELYASE"/>
</dbReference>
<evidence type="ECO:0000256" key="4">
    <source>
        <dbReference type="ARBA" id="ARBA00011668"/>
    </source>
</evidence>
<dbReference type="InterPro" id="IPR004769">
    <property type="entry name" value="Pur_lyase"/>
</dbReference>
<evidence type="ECO:0000259" key="12">
    <source>
        <dbReference type="Pfam" id="PF00206"/>
    </source>
</evidence>
<evidence type="ECO:0000256" key="11">
    <source>
        <dbReference type="RuleBase" id="RU361172"/>
    </source>
</evidence>
<comment type="catalytic activity">
    <reaction evidence="11">
        <text>(2S)-2-[5-amino-1-(5-phospho-beta-D-ribosyl)imidazole-4-carboxamido]succinate = 5-amino-1-(5-phospho-beta-D-ribosyl)imidazole-4-carboxamide + fumarate</text>
        <dbReference type="Rhea" id="RHEA:23920"/>
        <dbReference type="ChEBI" id="CHEBI:29806"/>
        <dbReference type="ChEBI" id="CHEBI:58443"/>
        <dbReference type="ChEBI" id="CHEBI:58475"/>
        <dbReference type="EC" id="4.3.2.2"/>
    </reaction>
</comment>
<dbReference type="InterPro" id="IPR020557">
    <property type="entry name" value="Fumarate_lyase_CS"/>
</dbReference>
<dbReference type="UniPathway" id="UPA00074">
    <property type="reaction ID" value="UER00132"/>
</dbReference>
<dbReference type="OrthoDB" id="7033at2157"/>
<dbReference type="PROSITE" id="PS00163">
    <property type="entry name" value="FUMARATE_LYASES"/>
    <property type="match status" value="1"/>
</dbReference>
<name>A0A6B0T6R5_9EURY</name>
<dbReference type="GO" id="GO:0006189">
    <property type="term" value="P:'de novo' IMP biosynthetic process"/>
    <property type="evidence" value="ECO:0007669"/>
    <property type="project" value="UniProtKB-UniPathway"/>
</dbReference>
<evidence type="ECO:0000256" key="3">
    <source>
        <dbReference type="ARBA" id="ARBA00008273"/>
    </source>
</evidence>
<evidence type="ECO:0000313" key="15">
    <source>
        <dbReference type="Proteomes" id="UP000466535"/>
    </source>
</evidence>
<dbReference type="UniPathway" id="UPA00075">
    <property type="reaction ID" value="UER00336"/>
</dbReference>
<reference evidence="14 15" key="1">
    <citation type="submission" date="2019-12" db="EMBL/GenBank/DDBJ databases">
        <title>Isolation and characterization of three novel carbon monoxide-oxidizing members of Halobacteria from salione crusts and soils.</title>
        <authorList>
            <person name="Myers M.R."/>
            <person name="King G.M."/>
        </authorList>
    </citation>
    <scope>NUCLEOTIDE SEQUENCE [LARGE SCALE GENOMIC DNA]</scope>
    <source>
        <strain evidence="14 15">WSH3</strain>
    </source>
</reference>
<dbReference type="GO" id="GO:0070626">
    <property type="term" value="F:(S)-2-(5-amino-1-(5-phospho-D-ribosyl)imidazole-4-carboxamido) succinate lyase (fumarate-forming) activity"/>
    <property type="evidence" value="ECO:0007669"/>
    <property type="project" value="RHEA"/>
</dbReference>
<comment type="similarity">
    <text evidence="3 11">Belongs to the lyase 1 family. Adenylosuccinate lyase subfamily.</text>
</comment>
<sequence length="461" mass="51126">MTDRGPLTAVSPLDGRYARYTEPLTPYASECALMRARTQVEVEYLIALADLDAVSLSLTDEQQQALREIYEQFDDGDAEIIKQLETEGYGEYAATNHDVKAVEYFIRLRTPEDLSVEQWIHFGLTSEDVNNLAHRLLIDGAVEEVLLPALTQRRDDLVELAQRYRGVPMLARTHGQPATPTTFGKEMAVYASRLGQQIARIEQARQGLSGKLAGASGTYAAHHAAFPDVDWPAFAREFVTELGFEHEPLSTQVNPCDDLAELFDGLRGANNVLLDLDLDAWLYISDRYLGQEAVEGETGSSTMPHKVNPIDFENSEGNLSKANSDLTFLADYVTNSRLQRDLSDSTVKRNIGGAFAHCLIGYEKLGNGLGKVVPNEQVMREELEATPEIIGEAVQTILRREGHTDAYEQVKELTRGERVELADFQALFADLDVPESVRTELQALTPSGYTGIADELVDDLE</sequence>
<dbReference type="InterPro" id="IPR000362">
    <property type="entry name" value="Fumarate_lyase_fam"/>
</dbReference>
<comment type="catalytic activity">
    <reaction evidence="11">
        <text>N(6)-(1,2-dicarboxyethyl)-AMP = fumarate + AMP</text>
        <dbReference type="Rhea" id="RHEA:16853"/>
        <dbReference type="ChEBI" id="CHEBI:29806"/>
        <dbReference type="ChEBI" id="CHEBI:57567"/>
        <dbReference type="ChEBI" id="CHEBI:456215"/>
        <dbReference type="EC" id="4.3.2.2"/>
    </reaction>
</comment>
<keyword evidence="7 11" id="KW-0658">Purine biosynthesis</keyword>
<dbReference type="EC" id="4.3.2.2" evidence="5 10"/>
<dbReference type="Gene3D" id="1.10.40.30">
    <property type="entry name" value="Fumarase/aspartase (C-terminal domain)"/>
    <property type="match status" value="1"/>
</dbReference>
<comment type="pathway">
    <text evidence="1 11">Purine metabolism; IMP biosynthesis via de novo pathway; 5-amino-1-(5-phospho-D-ribosyl)imidazole-4-carboxamide from 5-amino-1-(5-phospho-D-ribosyl)imidazole-4-carboxylate: step 2/2.</text>
</comment>